<dbReference type="FunFam" id="2.10.25.10:FF:000173">
    <property type="entry name" value="Neurogenic locus notch protein 2"/>
    <property type="match status" value="1"/>
</dbReference>
<dbReference type="InterPro" id="IPR035976">
    <property type="entry name" value="Sushi/SCR/CCP_sf"/>
</dbReference>
<dbReference type="GO" id="GO:0009986">
    <property type="term" value="C:cell surface"/>
    <property type="evidence" value="ECO:0007669"/>
    <property type="project" value="TreeGrafter"/>
</dbReference>
<keyword evidence="7 14" id="KW-1133">Transmembrane helix</keyword>
<dbReference type="SMART" id="SM00181">
    <property type="entry name" value="EGF"/>
    <property type="match status" value="14"/>
</dbReference>
<dbReference type="Gene3D" id="2.60.120.200">
    <property type="match status" value="1"/>
</dbReference>
<dbReference type="PANTHER" id="PTHR45836">
    <property type="entry name" value="SLIT HOMOLOG"/>
    <property type="match status" value="1"/>
</dbReference>
<dbReference type="SUPFAM" id="SSF49899">
    <property type="entry name" value="Concanavalin A-like lectins/glucanases"/>
    <property type="match status" value="1"/>
</dbReference>
<feature type="domain" description="HYR" evidence="16">
    <location>
        <begin position="650"/>
        <end position="729"/>
    </location>
</feature>
<keyword evidence="6" id="KW-0106">Calcium</keyword>
<evidence type="ECO:0000256" key="3">
    <source>
        <dbReference type="ARBA" id="ARBA00022692"/>
    </source>
</evidence>
<dbReference type="SUPFAM" id="SSF57184">
    <property type="entry name" value="Growth factor receptor domain"/>
    <property type="match status" value="4"/>
</dbReference>
<dbReference type="Pfam" id="PF00008">
    <property type="entry name" value="EGF"/>
    <property type="match status" value="6"/>
</dbReference>
<feature type="compositionally biased region" description="Polar residues" evidence="13">
    <location>
        <begin position="1379"/>
        <end position="1394"/>
    </location>
</feature>
<feature type="domain" description="EGF-like" evidence="15">
    <location>
        <begin position="308"/>
        <end position="345"/>
    </location>
</feature>
<feature type="disulfide bond" evidence="11">
    <location>
        <begin position="335"/>
        <end position="344"/>
    </location>
</feature>
<dbReference type="PRINTS" id="PR01983">
    <property type="entry name" value="NOTCH"/>
</dbReference>
<gene>
    <name evidence="18" type="ORF">DdX_08662</name>
</gene>
<dbReference type="FunFam" id="2.10.50.10:FF:000032">
    <property type="entry name" value="Uncharacterized protein, isoform A"/>
    <property type="match status" value="1"/>
</dbReference>
<feature type="disulfide bond" evidence="11">
    <location>
        <begin position="219"/>
        <end position="228"/>
    </location>
</feature>
<feature type="domain" description="EGF-like" evidence="15">
    <location>
        <begin position="152"/>
        <end position="191"/>
    </location>
</feature>
<feature type="disulfide bond" evidence="11">
    <location>
        <begin position="181"/>
        <end position="190"/>
    </location>
</feature>
<feature type="region of interest" description="Disordered" evidence="13">
    <location>
        <begin position="1376"/>
        <end position="1454"/>
    </location>
</feature>
<keyword evidence="12" id="KW-0768">Sushi</keyword>
<evidence type="ECO:0000256" key="7">
    <source>
        <dbReference type="ARBA" id="ARBA00022989"/>
    </source>
</evidence>
<dbReference type="PROSITE" id="PS01186">
    <property type="entry name" value="EGF_2"/>
    <property type="match status" value="8"/>
</dbReference>
<dbReference type="Pfam" id="PF12661">
    <property type="entry name" value="hEGF"/>
    <property type="match status" value="2"/>
</dbReference>
<dbReference type="PROSITE" id="PS00010">
    <property type="entry name" value="ASX_HYDROXYL"/>
    <property type="match status" value="5"/>
</dbReference>
<dbReference type="InterPro" id="IPR013032">
    <property type="entry name" value="EGF-like_CS"/>
</dbReference>
<keyword evidence="5" id="KW-0677">Repeat</keyword>
<evidence type="ECO:0000256" key="1">
    <source>
        <dbReference type="ARBA" id="ARBA00004167"/>
    </source>
</evidence>
<dbReference type="InterPro" id="IPR009030">
    <property type="entry name" value="Growth_fac_rcpt_cys_sf"/>
</dbReference>
<keyword evidence="19" id="KW-1185">Reference proteome</keyword>
<dbReference type="Gene3D" id="2.10.50.10">
    <property type="entry name" value="Tumor Necrosis Factor Receptor, subunit A, domain 2"/>
    <property type="match status" value="3"/>
</dbReference>
<dbReference type="PANTHER" id="PTHR45836:SF23">
    <property type="entry name" value="NEUROGENIC LOCUS NOTCH HOMOLOG PROTEIN 1"/>
    <property type="match status" value="1"/>
</dbReference>
<organism evidence="18 19">
    <name type="scientific">Ditylenchus destructor</name>
    <dbReference type="NCBI Taxonomy" id="166010"/>
    <lineage>
        <taxon>Eukaryota</taxon>
        <taxon>Metazoa</taxon>
        <taxon>Ecdysozoa</taxon>
        <taxon>Nematoda</taxon>
        <taxon>Chromadorea</taxon>
        <taxon>Rhabditida</taxon>
        <taxon>Tylenchina</taxon>
        <taxon>Tylenchomorpha</taxon>
        <taxon>Sphaerularioidea</taxon>
        <taxon>Anguinidae</taxon>
        <taxon>Anguininae</taxon>
        <taxon>Ditylenchus</taxon>
    </lineage>
</organism>
<evidence type="ECO:0000256" key="2">
    <source>
        <dbReference type="ARBA" id="ARBA00022536"/>
    </source>
</evidence>
<dbReference type="GO" id="GO:0005886">
    <property type="term" value="C:plasma membrane"/>
    <property type="evidence" value="ECO:0007669"/>
    <property type="project" value="UniProtKB-ARBA"/>
</dbReference>
<keyword evidence="9 11" id="KW-1015">Disulfide bond</keyword>
<feature type="domain" description="EGF-like" evidence="15">
    <location>
        <begin position="193"/>
        <end position="229"/>
    </location>
</feature>
<dbReference type="GO" id="GO:0007411">
    <property type="term" value="P:axon guidance"/>
    <property type="evidence" value="ECO:0007669"/>
    <property type="project" value="TreeGrafter"/>
</dbReference>
<dbReference type="Pfam" id="PF07699">
    <property type="entry name" value="Ephrin_rec_like"/>
    <property type="match status" value="4"/>
</dbReference>
<feature type="domain" description="EGF-like" evidence="15">
    <location>
        <begin position="76"/>
        <end position="112"/>
    </location>
</feature>
<dbReference type="PROSITE" id="PS01187">
    <property type="entry name" value="EGF_CA"/>
    <property type="match status" value="1"/>
</dbReference>
<evidence type="ECO:0000259" key="15">
    <source>
        <dbReference type="PROSITE" id="PS50026"/>
    </source>
</evidence>
<evidence type="ECO:0000259" key="16">
    <source>
        <dbReference type="PROSITE" id="PS50825"/>
    </source>
</evidence>
<dbReference type="SUPFAM" id="SSF57535">
    <property type="entry name" value="Complement control module/SCR domain"/>
    <property type="match status" value="1"/>
</dbReference>
<evidence type="ECO:0000259" key="17">
    <source>
        <dbReference type="PROSITE" id="PS50923"/>
    </source>
</evidence>
<comment type="subcellular location">
    <subcellularLocation>
        <location evidence="1">Membrane</location>
        <topology evidence="1">Single-pass membrane protein</topology>
    </subcellularLocation>
</comment>
<feature type="disulfide bond" evidence="11">
    <location>
        <begin position="43"/>
        <end position="53"/>
    </location>
</feature>
<dbReference type="SMART" id="SM01411">
    <property type="entry name" value="Ephrin_rec_like"/>
    <property type="match status" value="4"/>
</dbReference>
<evidence type="ECO:0000256" key="5">
    <source>
        <dbReference type="ARBA" id="ARBA00022737"/>
    </source>
</evidence>
<feature type="disulfide bond" evidence="11">
    <location>
        <begin position="27"/>
        <end position="36"/>
    </location>
</feature>
<dbReference type="SUPFAM" id="SSF57196">
    <property type="entry name" value="EGF/Laminin"/>
    <property type="match status" value="5"/>
</dbReference>
<sequence>MSDDCASSPCALGATCHDLVNDFECECPHGFSGKRCHVKDDLCEPNPCLNGMCVDLLFDRHCVCKPGWRGAFCEENIDECATNPCLNGATCRDKENGYVCECAPGFHGAQCQHMVDHCAVSPCRNNATCVNRGPKYECKCRLGYEGVHCEHNVDECELLSKCDPQGTELCEDLVNGFQCHCRAGYTGEFCNNHINQCESEPCQNNATCVDMGSTFQCECPRGWRGERCSETEPQFCDQKPCQNEGKCVTLVGDYFCVCPEGVNGKNCEIAPNRCIGEPCRNGGVCGDFGSRLECTCPKGFVGTGCQYRLDACRTNTCKNGATCMQESEIDYKCICPPGFTGPECATNIDECSPSPCPLSATCIDQINSHHCQCPFNTTGPNCEKKVDPDYDLHFFEGGLLPASASLAVPFKFSSGAISVALWVRFEQPHSKGTFFTLYDSSSSNYSSQLVERVRITADAVHISLFENTTALTLPFPPHQRPNDGRWNHVVFSWSSHLGQYSLVWNAVRLFSDKGYAPDRQLNMNAFINLGDMIAIAANGSTTTTSLSSLDAKFVGSITRVNMWTRIIDFEQEIPAMVQRCQGSPVLFNGLVSRFTGYDRLVGKVERIARSTCGRDGCPAGPGKCNTGLESQSSLSSAISPITKQQSSFSRLSSSVRVESCPGDMFVVSPMKEVNISWTEPVFSGPLDRVEQNLKSGQVFTWGEHTVLYAAYAVNQSAVVECTFKVHVTKEFCPEPEDPSHGIQACESWGPNLKYKACSIQCESDYAFSRPPAVFYTCADDGQWRPREQPAGSTRPFRYPQCTKAKSAVRLARMHLQYPHLSLCNLPSKNTLAESLVKRINQLNSNSSICASNIDGNNPCDGVNIVVECGGQTSTSGEPIGVRIEIPLRRDAITDAKSGQKVDALEVLQNEILSKDLFNLEQVLPNGRPDLRSFSVKNVFNCEAGNVAVQDNCVPCARGSYYDSASGECVLCPTGQYQPSIAQMSCLSCPSNMPVTEGIGSIESSECKARCEPGHFFNVEHNACEACGYGFYQPSNGAFECLPCGIGKTTLETTSTQEDDCRDECPDGEQLIKSGTCQPCPMGTYRTKGVDKHCQECPPGTTTEGTNTVKRTDCNTPKCMPGQFLVTATKQCQFCPRGAYQDQPLQTNCKFCPPDYMTPTEGATHESQCYSTNQCETSENNCSWHAKCIDLPDKDDVPSFQCVCLPGWVGNGTHCRDACINRCLNDGICRKNQLGHPECVCKENFSGEVCQIRFQPRSQKIAYITAGIGGVVLLLILIVVVIWMISFRFNRNDNDLLNTMEKPSMLRLDSPMSSNFLYGRPALADRTGHSSLAGTIRPIGFYYEDDAPYEQSSHAGSVNHHSGGQVDVKSIFLGADAHNGQRNGEGSTDNQTITDSSEGAGGQRSSGAQQQTRGAPFTGDFGQSANSATSASRELEQRMRNIQQHMYRPSRDDRD</sequence>
<feature type="disulfide bond" evidence="11">
    <location>
        <begin position="296"/>
        <end position="305"/>
    </location>
</feature>
<dbReference type="InterPro" id="IPR001881">
    <property type="entry name" value="EGF-like_Ca-bd_dom"/>
</dbReference>
<dbReference type="InterPro" id="IPR003410">
    <property type="entry name" value="HYR_dom"/>
</dbReference>
<feature type="disulfide bond" evidence="11">
    <location>
        <begin position="102"/>
        <end position="111"/>
    </location>
</feature>
<evidence type="ECO:0000256" key="12">
    <source>
        <dbReference type="PROSITE-ProRule" id="PRU00302"/>
    </source>
</evidence>
<dbReference type="InterPro" id="IPR000742">
    <property type="entry name" value="EGF"/>
</dbReference>
<dbReference type="FunFam" id="2.10.25.10:FF:000247">
    <property type="entry name" value="Delta/notch like EGF repeat containing"/>
    <property type="match status" value="1"/>
</dbReference>
<feature type="disulfide bond" evidence="11">
    <location>
        <begin position="162"/>
        <end position="179"/>
    </location>
</feature>
<dbReference type="InterPro" id="IPR051355">
    <property type="entry name" value="Notch/Slit_guidance"/>
</dbReference>
<feature type="disulfide bond" evidence="11">
    <location>
        <begin position="373"/>
        <end position="382"/>
    </location>
</feature>
<dbReference type="Gene3D" id="2.10.25.10">
    <property type="entry name" value="Laminin"/>
    <property type="match status" value="12"/>
</dbReference>
<feature type="domain" description="EGF-like" evidence="15">
    <location>
        <begin position="347"/>
        <end position="383"/>
    </location>
</feature>
<dbReference type="InterPro" id="IPR000152">
    <property type="entry name" value="EGF-type_Asp/Asn_hydroxyl_site"/>
</dbReference>
<proteinExistence type="predicted"/>
<dbReference type="GO" id="GO:0120025">
    <property type="term" value="C:plasma membrane bounded cell projection"/>
    <property type="evidence" value="ECO:0007669"/>
    <property type="project" value="UniProtKB-ARBA"/>
</dbReference>
<feature type="disulfide bond" evidence="11">
    <location>
        <begin position="140"/>
        <end position="149"/>
    </location>
</feature>
<evidence type="ECO:0000313" key="19">
    <source>
        <dbReference type="Proteomes" id="UP001201812"/>
    </source>
</evidence>
<evidence type="ECO:0000313" key="18">
    <source>
        <dbReference type="EMBL" id="KAI1714561.1"/>
    </source>
</evidence>
<feature type="domain" description="EGF-like" evidence="15">
    <location>
        <begin position="1215"/>
        <end position="1250"/>
    </location>
</feature>
<dbReference type="SMART" id="SM00179">
    <property type="entry name" value="EGF_CA"/>
    <property type="match status" value="10"/>
</dbReference>
<reference evidence="18" key="1">
    <citation type="submission" date="2022-01" db="EMBL/GenBank/DDBJ databases">
        <title>Genome Sequence Resource for Two Populations of Ditylenchus destructor, the Migratory Endoparasitic Phytonematode.</title>
        <authorList>
            <person name="Zhang H."/>
            <person name="Lin R."/>
            <person name="Xie B."/>
        </authorList>
    </citation>
    <scope>NUCLEOTIDE SEQUENCE</scope>
    <source>
        <strain evidence="18">BazhouSP</strain>
    </source>
</reference>
<evidence type="ECO:0000256" key="4">
    <source>
        <dbReference type="ARBA" id="ARBA00022729"/>
    </source>
</evidence>
<evidence type="ECO:0000256" key="13">
    <source>
        <dbReference type="SAM" id="MobiDB-lite"/>
    </source>
</evidence>
<dbReference type="FunFam" id="2.10.25.10:FF:000117">
    <property type="entry name" value="Delta-like protein"/>
    <property type="match status" value="1"/>
</dbReference>
<keyword evidence="2 11" id="KW-0245">EGF-like domain</keyword>
<accession>A0AAD4R7F1</accession>
<dbReference type="FunFam" id="2.10.25.10:FF:000006">
    <property type="entry name" value="Versican core protein-like isoform 1"/>
    <property type="match status" value="1"/>
</dbReference>
<dbReference type="InterPro" id="IPR000436">
    <property type="entry name" value="Sushi_SCR_CCP_dom"/>
</dbReference>
<comment type="caution">
    <text evidence="18">The sequence shown here is derived from an EMBL/GenBank/DDBJ whole genome shotgun (WGS) entry which is preliminary data.</text>
</comment>
<evidence type="ECO:0000256" key="11">
    <source>
        <dbReference type="PROSITE-ProRule" id="PRU00076"/>
    </source>
</evidence>
<feature type="domain" description="EGF-like" evidence="15">
    <location>
        <begin position="1"/>
        <end position="37"/>
    </location>
</feature>
<dbReference type="PROSITE" id="PS00022">
    <property type="entry name" value="EGF_1"/>
    <property type="match status" value="11"/>
</dbReference>
<dbReference type="InterPro" id="IPR018097">
    <property type="entry name" value="EGF_Ca-bd_CS"/>
</dbReference>
<comment type="caution">
    <text evidence="11">Lacks conserved residue(s) required for the propagation of feature annotation.</text>
</comment>
<feature type="disulfide bond" evidence="11">
    <location>
        <begin position="1240"/>
        <end position="1249"/>
    </location>
</feature>
<feature type="domain" description="EGF-like" evidence="15">
    <location>
        <begin position="114"/>
        <end position="150"/>
    </location>
</feature>
<feature type="compositionally biased region" description="Polar residues" evidence="13">
    <location>
        <begin position="1420"/>
        <end position="1431"/>
    </location>
</feature>
<dbReference type="GO" id="GO:0005509">
    <property type="term" value="F:calcium ion binding"/>
    <property type="evidence" value="ECO:0007669"/>
    <property type="project" value="InterPro"/>
</dbReference>
<dbReference type="FunFam" id="2.10.25.10:FF:000472">
    <property type="entry name" value="Uncharacterized protein, isoform A"/>
    <property type="match status" value="2"/>
</dbReference>
<keyword evidence="8 14" id="KW-0472">Membrane</keyword>
<feature type="domain" description="Sushi" evidence="17">
    <location>
        <begin position="730"/>
        <end position="803"/>
    </location>
</feature>
<keyword evidence="10" id="KW-0325">Glycoprotein</keyword>
<feature type="transmembrane region" description="Helical" evidence="14">
    <location>
        <begin position="1260"/>
        <end position="1284"/>
    </location>
</feature>
<dbReference type="PROSITE" id="PS50026">
    <property type="entry name" value="EGF_3"/>
    <property type="match status" value="12"/>
</dbReference>
<dbReference type="GO" id="GO:0043235">
    <property type="term" value="C:receptor complex"/>
    <property type="evidence" value="ECO:0007669"/>
    <property type="project" value="TreeGrafter"/>
</dbReference>
<evidence type="ECO:0000256" key="6">
    <source>
        <dbReference type="ARBA" id="ARBA00022837"/>
    </source>
</evidence>
<dbReference type="EMBL" id="JAKKPZ010000013">
    <property type="protein sequence ID" value="KAI1714561.1"/>
    <property type="molecule type" value="Genomic_DNA"/>
</dbReference>
<evidence type="ECO:0000256" key="8">
    <source>
        <dbReference type="ARBA" id="ARBA00023136"/>
    </source>
</evidence>
<dbReference type="GO" id="GO:0042063">
    <property type="term" value="P:gliogenesis"/>
    <property type="evidence" value="ECO:0007669"/>
    <property type="project" value="UniProtKB-ARBA"/>
</dbReference>
<dbReference type="FunFam" id="2.10.25.10:FF:000230">
    <property type="entry name" value="Delta-like protein"/>
    <property type="match status" value="1"/>
</dbReference>
<dbReference type="PROSITE" id="PS50825">
    <property type="entry name" value="HYR"/>
    <property type="match status" value="1"/>
</dbReference>
<evidence type="ECO:0000256" key="10">
    <source>
        <dbReference type="ARBA" id="ARBA00023180"/>
    </source>
</evidence>
<keyword evidence="4" id="KW-0732">Signal</keyword>
<name>A0AAD4R7F1_9BILA</name>
<dbReference type="CDD" id="cd00054">
    <property type="entry name" value="EGF_CA"/>
    <property type="match status" value="8"/>
</dbReference>
<feature type="domain" description="EGF-like" evidence="15">
    <location>
        <begin position="1170"/>
        <end position="1213"/>
    </location>
</feature>
<dbReference type="GO" id="GO:0007219">
    <property type="term" value="P:Notch signaling pathway"/>
    <property type="evidence" value="ECO:0007669"/>
    <property type="project" value="TreeGrafter"/>
</dbReference>
<dbReference type="InterPro" id="IPR011641">
    <property type="entry name" value="Tyr-kin_ephrin_A/B_rcpt-like"/>
</dbReference>
<dbReference type="Proteomes" id="UP001201812">
    <property type="component" value="Unassembled WGS sequence"/>
</dbReference>
<keyword evidence="3 14" id="KW-0812">Transmembrane</keyword>
<feature type="domain" description="EGF-like" evidence="15">
    <location>
        <begin position="39"/>
        <end position="74"/>
    </location>
</feature>
<evidence type="ECO:0000256" key="9">
    <source>
        <dbReference type="ARBA" id="ARBA00023157"/>
    </source>
</evidence>
<dbReference type="PROSITE" id="PS50923">
    <property type="entry name" value="SUSHI"/>
    <property type="match status" value="1"/>
</dbReference>
<dbReference type="InterPro" id="IPR013320">
    <property type="entry name" value="ConA-like_dom_sf"/>
</dbReference>
<protein>
    <submittedName>
        <fullName evidence="18">EGF-like domain-containing protein</fullName>
    </submittedName>
</protein>
<dbReference type="PRINTS" id="PR00010">
    <property type="entry name" value="EGFBLOOD"/>
</dbReference>
<feature type="disulfide bond" evidence="11">
    <location>
        <begin position="64"/>
        <end position="73"/>
    </location>
</feature>
<feature type="disulfide bond" evidence="11">
    <location>
        <begin position="1218"/>
        <end position="1228"/>
    </location>
</feature>
<evidence type="ECO:0000256" key="14">
    <source>
        <dbReference type="SAM" id="Phobius"/>
    </source>
</evidence>
<dbReference type="Pfam" id="PF02494">
    <property type="entry name" value="HYR"/>
    <property type="match status" value="1"/>
</dbReference>
<feature type="domain" description="EGF-like" evidence="15">
    <location>
        <begin position="270"/>
        <end position="306"/>
    </location>
</feature>
<feature type="domain" description="EGF-like" evidence="15">
    <location>
        <begin position="232"/>
        <end position="268"/>
    </location>
</feature>
<feature type="disulfide bond" evidence="11">
    <location>
        <begin position="258"/>
        <end position="267"/>
    </location>
</feature>